<keyword evidence="1" id="KW-0812">Transmembrane</keyword>
<keyword evidence="3" id="KW-1185">Reference proteome</keyword>
<sequence length="185" mass="19952">MSFQQDAIPAAVEANSDARRRSPVAGLLSLLGAVVVVGSFVALASTLAIADVWVGFLFALYWGGIEHGNFRKLPHCAVGAAIGLTVAYMLHALPQVMGTAAWAPCIAAIVLLVYFQIMGWFTVAINMVTMLFLTVATIPMIQTGTQYPRLMISLAFGALYFSCVIWIARQISGRGNRNRTSQREA</sequence>
<feature type="transmembrane region" description="Helical" evidence="1">
    <location>
        <begin position="30"/>
        <end position="61"/>
    </location>
</feature>
<comment type="caution">
    <text evidence="2">The sequence shown here is derived from an EMBL/GenBank/DDBJ whole genome shotgun (WGS) entry which is preliminary data.</text>
</comment>
<name>A0ABQ1NEC2_9BURK</name>
<accession>A0ABQ1NEC2</accession>
<dbReference type="Proteomes" id="UP000602004">
    <property type="component" value="Unassembled WGS sequence"/>
</dbReference>
<proteinExistence type="predicted"/>
<keyword evidence="1" id="KW-1133">Transmembrane helix</keyword>
<organism evidence="2 3">
    <name type="scientific">Paraburkholderia caffeinilytica</name>
    <dbReference type="NCBI Taxonomy" id="1761016"/>
    <lineage>
        <taxon>Bacteria</taxon>
        <taxon>Pseudomonadati</taxon>
        <taxon>Pseudomonadota</taxon>
        <taxon>Betaproteobacteria</taxon>
        <taxon>Burkholderiales</taxon>
        <taxon>Burkholderiaceae</taxon>
        <taxon>Paraburkholderia</taxon>
    </lineage>
</organism>
<feature type="transmembrane region" description="Helical" evidence="1">
    <location>
        <begin position="147"/>
        <end position="168"/>
    </location>
</feature>
<reference evidence="3" key="1">
    <citation type="journal article" date="2019" name="Int. J. Syst. Evol. Microbiol.">
        <title>The Global Catalogue of Microorganisms (GCM) 10K type strain sequencing project: providing services to taxonomists for standard genome sequencing and annotation.</title>
        <authorList>
            <consortium name="The Broad Institute Genomics Platform"/>
            <consortium name="The Broad Institute Genome Sequencing Center for Infectious Disease"/>
            <person name="Wu L."/>
            <person name="Ma J."/>
        </authorList>
    </citation>
    <scope>NUCLEOTIDE SEQUENCE [LARGE SCALE GENOMIC DNA]</scope>
    <source>
        <strain evidence="3">CGMCC 1.15103</strain>
    </source>
</reference>
<protein>
    <recommendedName>
        <fullName evidence="4">DUF1097 domain-containing protein</fullName>
    </recommendedName>
</protein>
<feature type="transmembrane region" description="Helical" evidence="1">
    <location>
        <begin position="120"/>
        <end position="141"/>
    </location>
</feature>
<evidence type="ECO:0000313" key="3">
    <source>
        <dbReference type="Proteomes" id="UP000602004"/>
    </source>
</evidence>
<keyword evidence="1" id="KW-0472">Membrane</keyword>
<gene>
    <name evidence="2" type="ORF">GCM10011400_64110</name>
</gene>
<evidence type="ECO:0000313" key="2">
    <source>
        <dbReference type="EMBL" id="GGC67368.1"/>
    </source>
</evidence>
<feature type="transmembrane region" description="Helical" evidence="1">
    <location>
        <begin position="96"/>
        <end position="115"/>
    </location>
</feature>
<evidence type="ECO:0008006" key="4">
    <source>
        <dbReference type="Google" id="ProtNLM"/>
    </source>
</evidence>
<evidence type="ECO:0000256" key="1">
    <source>
        <dbReference type="SAM" id="Phobius"/>
    </source>
</evidence>
<dbReference type="EMBL" id="BMHL01000017">
    <property type="protein sequence ID" value="GGC67368.1"/>
    <property type="molecule type" value="Genomic_DNA"/>
</dbReference>
<dbReference type="RefSeq" id="WP_115778463.1">
    <property type="nucleotide sequence ID" value="NZ_BMHL01000017.1"/>
</dbReference>